<dbReference type="GO" id="GO:0006782">
    <property type="term" value="P:protoporphyrinogen IX biosynthetic process"/>
    <property type="evidence" value="ECO:0007669"/>
    <property type="project" value="UniProtKB-UniRule"/>
</dbReference>
<proteinExistence type="inferred from homology"/>
<dbReference type="EC" id="4.1.1.37" evidence="3 7"/>
<feature type="binding site" evidence="7">
    <location>
        <position position="227"/>
    </location>
    <ligand>
        <name>substrate</name>
    </ligand>
</feature>
<feature type="binding site" evidence="7">
    <location>
        <position position="172"/>
    </location>
    <ligand>
        <name>substrate</name>
    </ligand>
</feature>
<evidence type="ECO:0000313" key="12">
    <source>
        <dbReference type="Proteomes" id="UP000000214"/>
    </source>
</evidence>
<accession>K7S7J8</accession>
<dbReference type="NCBIfam" id="TIGR01464">
    <property type="entry name" value="hemE"/>
    <property type="match status" value="1"/>
</dbReference>
<dbReference type="STRING" id="1171373.PACID_28150"/>
<evidence type="ECO:0000256" key="6">
    <source>
        <dbReference type="ARBA" id="ARBA00023244"/>
    </source>
</evidence>
<dbReference type="PANTHER" id="PTHR21091">
    <property type="entry name" value="METHYLTETRAHYDROFOLATE:HOMOCYSTEINE METHYLTRANSFERASE RELATED"/>
    <property type="match status" value="1"/>
</dbReference>
<name>K7S7J8_ACIA4</name>
<evidence type="ECO:0000256" key="3">
    <source>
        <dbReference type="ARBA" id="ARBA00012288"/>
    </source>
</evidence>
<dbReference type="UniPathway" id="UPA00251">
    <property type="reaction ID" value="UER00321"/>
</dbReference>
<dbReference type="Pfam" id="PF01208">
    <property type="entry name" value="URO-D"/>
    <property type="match status" value="1"/>
</dbReference>
<dbReference type="GO" id="GO:0005829">
    <property type="term" value="C:cytosol"/>
    <property type="evidence" value="ECO:0007669"/>
    <property type="project" value="TreeGrafter"/>
</dbReference>
<evidence type="ECO:0000256" key="5">
    <source>
        <dbReference type="ARBA" id="ARBA00023239"/>
    </source>
</evidence>
<evidence type="ECO:0000256" key="4">
    <source>
        <dbReference type="ARBA" id="ARBA00022793"/>
    </source>
</evidence>
<evidence type="ECO:0000256" key="2">
    <source>
        <dbReference type="ARBA" id="ARBA00009935"/>
    </source>
</evidence>
<evidence type="ECO:0000259" key="10">
    <source>
        <dbReference type="PROSITE" id="PS00906"/>
    </source>
</evidence>
<feature type="binding site" evidence="7">
    <location>
        <position position="96"/>
    </location>
    <ligand>
        <name>substrate</name>
    </ligand>
</feature>
<dbReference type="HOGENOM" id="CLU_040933_0_1_11"/>
<keyword evidence="5 7" id="KW-0456">Lyase</keyword>
<keyword evidence="7" id="KW-0963">Cytoplasm</keyword>
<comment type="caution">
    <text evidence="7">Lacks conserved residue(s) required for the propagation of feature annotation.</text>
</comment>
<dbReference type="Proteomes" id="UP000000214">
    <property type="component" value="Chromosome"/>
</dbReference>
<dbReference type="EMBL" id="CP003493">
    <property type="protein sequence ID" value="AFV90582.1"/>
    <property type="molecule type" value="Genomic_DNA"/>
</dbReference>
<dbReference type="InterPro" id="IPR006361">
    <property type="entry name" value="Uroporphyrinogen_deCO2ase_HemE"/>
</dbReference>
<organism evidence="11 12">
    <name type="scientific">Acidipropionibacterium acidipropionici (strain ATCC 4875 / DSM 20272 / JCM 6432 / NBRC 12425 / NCIMB 8070 / 4)</name>
    <name type="common">Propionibacterium acidipropionici</name>
    <dbReference type="NCBI Taxonomy" id="1171373"/>
    <lineage>
        <taxon>Bacteria</taxon>
        <taxon>Bacillati</taxon>
        <taxon>Actinomycetota</taxon>
        <taxon>Actinomycetes</taxon>
        <taxon>Propionibacteriales</taxon>
        <taxon>Propionibacteriaceae</taxon>
        <taxon>Acidipropionibacterium</taxon>
    </lineage>
</organism>
<dbReference type="PANTHER" id="PTHR21091:SF169">
    <property type="entry name" value="UROPORPHYRINOGEN DECARBOXYLASE"/>
    <property type="match status" value="1"/>
</dbReference>
<gene>
    <name evidence="7" type="primary">hemE</name>
    <name evidence="11" type="ordered locus">PACID_28150</name>
</gene>
<comment type="pathway">
    <text evidence="1 7 8">Porphyrin-containing compound metabolism; protoporphyrin-IX biosynthesis; coproporphyrinogen-III from 5-aminolevulinate: step 4/4.</text>
</comment>
<feature type="binding site" evidence="7">
    <location>
        <position position="348"/>
    </location>
    <ligand>
        <name>substrate</name>
    </ligand>
</feature>
<dbReference type="HAMAP" id="MF_00218">
    <property type="entry name" value="URO_D"/>
    <property type="match status" value="1"/>
</dbReference>
<dbReference type="PATRIC" id="fig|1171373.8.peg.2766"/>
<evidence type="ECO:0000256" key="8">
    <source>
        <dbReference type="RuleBase" id="RU000554"/>
    </source>
</evidence>
<dbReference type="CDD" id="cd00717">
    <property type="entry name" value="URO-D"/>
    <property type="match status" value="1"/>
</dbReference>
<feature type="site" description="Transition state stabilizer" evidence="7">
    <location>
        <position position="96"/>
    </location>
</feature>
<keyword evidence="6 7" id="KW-0627">Porphyrin biosynthesis</keyword>
<dbReference type="Gene3D" id="3.20.20.210">
    <property type="match status" value="1"/>
</dbReference>
<evidence type="ECO:0000256" key="9">
    <source>
        <dbReference type="RuleBase" id="RU004169"/>
    </source>
</evidence>
<feature type="domain" description="Uroporphyrinogen decarboxylase (URO-D)" evidence="10">
    <location>
        <begin position="42"/>
        <end position="51"/>
    </location>
</feature>
<comment type="catalytic activity">
    <reaction evidence="7 8">
        <text>uroporphyrinogen III + 4 H(+) = coproporphyrinogen III + 4 CO2</text>
        <dbReference type="Rhea" id="RHEA:19865"/>
        <dbReference type="ChEBI" id="CHEBI:15378"/>
        <dbReference type="ChEBI" id="CHEBI:16526"/>
        <dbReference type="ChEBI" id="CHEBI:57308"/>
        <dbReference type="ChEBI" id="CHEBI:57309"/>
        <dbReference type="EC" id="4.1.1.37"/>
    </reaction>
</comment>
<dbReference type="AlphaFoldDB" id="K7S7J8"/>
<dbReference type="GO" id="GO:0004853">
    <property type="term" value="F:uroporphyrinogen decarboxylase activity"/>
    <property type="evidence" value="ECO:0007669"/>
    <property type="project" value="UniProtKB-UniRule"/>
</dbReference>
<feature type="binding site" evidence="7">
    <location>
        <begin position="47"/>
        <end position="51"/>
    </location>
    <ligand>
        <name>substrate</name>
    </ligand>
</feature>
<dbReference type="InterPro" id="IPR000257">
    <property type="entry name" value="Uroporphyrinogen_deCOase"/>
</dbReference>
<comment type="subcellular location">
    <subcellularLocation>
        <location evidence="7">Cytoplasm</location>
    </subcellularLocation>
</comment>
<comment type="function">
    <text evidence="7">Catalyzes the decarboxylation of four acetate groups of uroporphyrinogen-III to yield coproporphyrinogen-III.</text>
</comment>
<evidence type="ECO:0000256" key="7">
    <source>
        <dbReference type="HAMAP-Rule" id="MF_00218"/>
    </source>
</evidence>
<dbReference type="SUPFAM" id="SSF51726">
    <property type="entry name" value="UROD/MetE-like"/>
    <property type="match status" value="1"/>
</dbReference>
<evidence type="ECO:0000313" key="11">
    <source>
        <dbReference type="EMBL" id="AFV90582.1"/>
    </source>
</evidence>
<dbReference type="KEGG" id="pbo:PACID_28150"/>
<evidence type="ECO:0000256" key="1">
    <source>
        <dbReference type="ARBA" id="ARBA00004804"/>
    </source>
</evidence>
<reference evidence="11 12" key="1">
    <citation type="journal article" date="2012" name="BMC Genomics">
        <title>The genome sequence of Propionibacterium acidipropionici provides insights into its biotechnological and industrial potential.</title>
        <authorList>
            <person name="Parizzi L.P."/>
            <person name="Grassi M.C."/>
            <person name="Llerena L.A."/>
            <person name="Carazzolle M.F."/>
            <person name="Queiroz V.L."/>
            <person name="Lunardi I."/>
            <person name="Zeidler A.F."/>
            <person name="Teixeira P.J."/>
            <person name="Mieczkowski P."/>
            <person name="Rincones J."/>
            <person name="Pereira G.A."/>
        </authorList>
    </citation>
    <scope>NUCLEOTIDE SEQUENCE [LARGE SCALE GENOMIC DNA]</scope>
    <source>
        <strain evidence="12">ATCC 4875 / DSM 20272 / JCM 6432 / NBRC 12425 / NCIMB 8070</strain>
    </source>
</reference>
<protein>
    <recommendedName>
        <fullName evidence="3 7">Uroporphyrinogen decarboxylase</fullName>
        <shortName evidence="7">UPD</shortName>
        <shortName evidence="7">URO-D</shortName>
        <ecNumber evidence="3 7">4.1.1.37</ecNumber>
    </recommendedName>
</protein>
<keyword evidence="4 7" id="KW-0210">Decarboxylase</keyword>
<dbReference type="PROSITE" id="PS00906">
    <property type="entry name" value="UROD_1"/>
    <property type="match status" value="1"/>
</dbReference>
<dbReference type="InterPro" id="IPR038071">
    <property type="entry name" value="UROD/MetE-like_sf"/>
</dbReference>
<comment type="subunit">
    <text evidence="7">Homodimer.</text>
</comment>
<dbReference type="eggNOG" id="COG0407">
    <property type="taxonomic scope" value="Bacteria"/>
</dbReference>
<comment type="similarity">
    <text evidence="2 7 9">Belongs to the uroporphyrinogen decarboxylase family.</text>
</comment>
<sequence length="369" mass="39069">MPIGGRIGAMTETDFPQIRDDAAPSLPPILQAMTGHRTEHPPVWFMRQAGRSLPEYRQAREGTSMLESCLDPELAAEITCQPVRRHGVDAAVLYSDIMVPLALAGVGVRIEPGVGPVLDHPVRTATDVDALVSRGPGDASAIAKAAQLVICELGEAVPLIGFAGAPFTIAAYLVQGGPSRDHLAARAMMHAEPAAWARLMDWVADLDADFLTAQLAGGARAVQLFDSWAGSLSAADYRHHVAPHSIRALEGIGRDTPVVHFAVNSSHLLAELARVAGEASDHPVLGVDHRVPLDHALASLMVERLEMPLQGNINPALLFAGDEALHAEAASVVESGRRAPGHVVNLGHGVPADADPDTLTRLVEYIHSL</sequence>